<reference evidence="3 4" key="1">
    <citation type="journal article" date="2013" name="Int. J. Syst. Evol. Microbiol.">
        <title>Celerinatantimonas yamalensis sp. nov., a cold-adapted diazotrophic bacterium from a cold permafrost brine.</title>
        <authorList>
            <person name="Shcherbakova V."/>
            <person name="Chuvilskaya N."/>
            <person name="Rivkina E."/>
            <person name="Demidov N."/>
            <person name="Uchaeva V."/>
            <person name="Suetin S."/>
            <person name="Suzina N."/>
            <person name="Gilichinsky D."/>
        </authorList>
    </citation>
    <scope>NUCLEOTIDE SEQUENCE [LARGE SCALE GENOMIC DNA]</scope>
    <source>
        <strain evidence="3 4">C7</strain>
    </source>
</reference>
<dbReference type="RefSeq" id="WP_408622158.1">
    <property type="nucleotide sequence ID" value="NZ_JBEQCT010000001.1"/>
</dbReference>
<evidence type="ECO:0000313" key="4">
    <source>
        <dbReference type="Proteomes" id="UP001629953"/>
    </source>
</evidence>
<dbReference type="NCBIfam" id="NF007967">
    <property type="entry name" value="PRK10691.1"/>
    <property type="match status" value="1"/>
</dbReference>
<sequence>MSYQHINIEGHPIPYSLGKIVCVGQNYADHIQEMNSQTSSQAVFFIKPRTAACRLSDDIVLPSNQGSCHHEIELALLIGQPLHRATIQSAQESIVGYTLAIDLTLRDLQAQLKAQGHPWEKAKGFDGAAPLGPWLPYQGENLQDMILELRKNGQIVQHSSTELMLRDCITLLSEASQYFSFEPGDVLLTGTPSGVGPLVHGDHLQLQLSDKLSIQTKVRTHA</sequence>
<accession>A0ABW9G455</accession>
<proteinExistence type="predicted"/>
<keyword evidence="3" id="KW-0378">Hydrolase</keyword>
<dbReference type="InterPro" id="IPR011234">
    <property type="entry name" value="Fumarylacetoacetase-like_C"/>
</dbReference>
<keyword evidence="4" id="KW-1185">Reference proteome</keyword>
<name>A0ABW9G455_9GAMM</name>
<dbReference type="InterPro" id="IPR036663">
    <property type="entry name" value="Fumarylacetoacetase_C_sf"/>
</dbReference>
<gene>
    <name evidence="3" type="ORF">ABUE30_02865</name>
</gene>
<dbReference type="Proteomes" id="UP001629953">
    <property type="component" value="Unassembled WGS sequence"/>
</dbReference>
<dbReference type="Pfam" id="PF01557">
    <property type="entry name" value="FAA_hydrolase"/>
    <property type="match status" value="1"/>
</dbReference>
<dbReference type="Gene3D" id="3.90.850.10">
    <property type="entry name" value="Fumarylacetoacetase-like, C-terminal domain"/>
    <property type="match status" value="1"/>
</dbReference>
<dbReference type="GO" id="GO:0016787">
    <property type="term" value="F:hydrolase activity"/>
    <property type="evidence" value="ECO:0007669"/>
    <property type="project" value="UniProtKB-KW"/>
</dbReference>
<protein>
    <submittedName>
        <fullName evidence="3">Fumarylacetoacetate hydrolase family protein</fullName>
    </submittedName>
</protein>
<dbReference type="PANTHER" id="PTHR11820:SF7">
    <property type="entry name" value="ACYLPYRUVASE FAHD1, MITOCHONDRIAL"/>
    <property type="match status" value="1"/>
</dbReference>
<dbReference type="SUPFAM" id="SSF56529">
    <property type="entry name" value="FAH"/>
    <property type="match status" value="1"/>
</dbReference>
<keyword evidence="1" id="KW-0479">Metal-binding</keyword>
<evidence type="ECO:0000259" key="2">
    <source>
        <dbReference type="Pfam" id="PF01557"/>
    </source>
</evidence>
<organism evidence="3 4">
    <name type="scientific">Celerinatantimonas yamalensis</name>
    <dbReference type="NCBI Taxonomy" id="559956"/>
    <lineage>
        <taxon>Bacteria</taxon>
        <taxon>Pseudomonadati</taxon>
        <taxon>Pseudomonadota</taxon>
        <taxon>Gammaproteobacteria</taxon>
        <taxon>Celerinatantimonadaceae</taxon>
        <taxon>Celerinatantimonas</taxon>
    </lineage>
</organism>
<feature type="domain" description="Fumarylacetoacetase-like C-terminal" evidence="2">
    <location>
        <begin position="19"/>
        <end position="218"/>
    </location>
</feature>
<evidence type="ECO:0000313" key="3">
    <source>
        <dbReference type="EMBL" id="MFM2484015.1"/>
    </source>
</evidence>
<evidence type="ECO:0000256" key="1">
    <source>
        <dbReference type="ARBA" id="ARBA00022723"/>
    </source>
</evidence>
<dbReference type="EMBL" id="JBEQCT010000001">
    <property type="protein sequence ID" value="MFM2484015.1"/>
    <property type="molecule type" value="Genomic_DNA"/>
</dbReference>
<dbReference type="PANTHER" id="PTHR11820">
    <property type="entry name" value="ACYLPYRUVASE"/>
    <property type="match status" value="1"/>
</dbReference>
<comment type="caution">
    <text evidence="3">The sequence shown here is derived from an EMBL/GenBank/DDBJ whole genome shotgun (WGS) entry which is preliminary data.</text>
</comment>